<dbReference type="EMBL" id="CP000477">
    <property type="protein sequence ID" value="ABK15337.1"/>
    <property type="molecule type" value="Genomic_DNA"/>
</dbReference>
<dbReference type="GO" id="GO:0043022">
    <property type="term" value="F:ribosome binding"/>
    <property type="evidence" value="ECO:0007669"/>
    <property type="project" value="InterPro"/>
</dbReference>
<dbReference type="PIRSF" id="PIRSF006413">
    <property type="entry name" value="IF-6"/>
    <property type="match status" value="1"/>
</dbReference>
<accession>A0B9G3</accession>
<dbReference type="NCBIfam" id="TIGR00323">
    <property type="entry name" value="eIF-6"/>
    <property type="match status" value="1"/>
</dbReference>
<dbReference type="AlphaFoldDB" id="A0B9G3"/>
<dbReference type="STRING" id="349307.Mthe_1567"/>
<keyword evidence="5" id="KW-1185">Reference proteome</keyword>
<organism evidence="4 5">
    <name type="scientific">Methanothrix thermoacetophila (strain DSM 6194 / JCM 14653 / NBRC 101360 / PT)</name>
    <name type="common">Methanosaeta thermophila</name>
    <dbReference type="NCBI Taxonomy" id="349307"/>
    <lineage>
        <taxon>Archaea</taxon>
        <taxon>Methanobacteriati</taxon>
        <taxon>Methanobacteriota</taxon>
        <taxon>Stenosarchaea group</taxon>
        <taxon>Methanomicrobia</taxon>
        <taxon>Methanotrichales</taxon>
        <taxon>Methanotrichaceae</taxon>
        <taxon>Methanothrix</taxon>
    </lineage>
</organism>
<dbReference type="SMART" id="SM00654">
    <property type="entry name" value="eIF6"/>
    <property type="match status" value="1"/>
</dbReference>
<dbReference type="GO" id="GO:0042256">
    <property type="term" value="P:cytosolic ribosome assembly"/>
    <property type="evidence" value="ECO:0007669"/>
    <property type="project" value="InterPro"/>
</dbReference>
<sequence>MADRRTQVAGSSLLGVFARCTESLVLVPPEASERSVEMLSAGLDVEPVVTVIGSSSVLGSLICANSEGFVVTRYATDDEIRVLEEHGRVARLPGKITAAGNVILANDNAALVHPGLSDIACEIISETLGVVVRRGTIGGLKTVGMTAVVTNKGILAHPRISADEIKVLEDLFGLPVDVGTVNFGSPLVGSGLLANSRGYMAGLETTGPELGRIEDALGFLE</sequence>
<evidence type="ECO:0000256" key="3">
    <source>
        <dbReference type="HAMAP-Rule" id="MF_00032"/>
    </source>
</evidence>
<dbReference type="GeneID" id="4461859"/>
<evidence type="ECO:0000256" key="2">
    <source>
        <dbReference type="ARBA" id="ARBA00022917"/>
    </source>
</evidence>
<evidence type="ECO:0000256" key="1">
    <source>
        <dbReference type="ARBA" id="ARBA00022540"/>
    </source>
</evidence>
<protein>
    <recommendedName>
        <fullName evidence="3">Translation initiation factor 6</fullName>
        <shortName evidence="3">aIF-6</shortName>
    </recommendedName>
</protein>
<reference evidence="4 5" key="1">
    <citation type="submission" date="2006-10" db="EMBL/GenBank/DDBJ databases">
        <title>Complete sequence of Methanosaeta thermophila PT.</title>
        <authorList>
            <consortium name="US DOE Joint Genome Institute"/>
            <person name="Copeland A."/>
            <person name="Lucas S."/>
            <person name="Lapidus A."/>
            <person name="Barry K."/>
            <person name="Detter J.C."/>
            <person name="Glavina del Rio T."/>
            <person name="Hammon N."/>
            <person name="Israni S."/>
            <person name="Pitluck S."/>
            <person name="Chain P."/>
            <person name="Malfatti S."/>
            <person name="Shin M."/>
            <person name="Vergez L."/>
            <person name="Schmutz J."/>
            <person name="Larimer F."/>
            <person name="Land M."/>
            <person name="Hauser L."/>
            <person name="Kyrpides N."/>
            <person name="Kim E."/>
            <person name="Smith K.S."/>
            <person name="Ingram-Smith C."/>
            <person name="Richardson P."/>
        </authorList>
    </citation>
    <scope>NUCLEOTIDE SEQUENCE [LARGE SCALE GENOMIC DNA]</scope>
    <source>
        <strain evidence="5">DSM 6194 / JCM 14653 / NBRC 101360 / PT</strain>
    </source>
</reference>
<dbReference type="InterPro" id="IPR002769">
    <property type="entry name" value="eIF6"/>
</dbReference>
<name>A0B9G3_METTP</name>
<dbReference type="HOGENOM" id="CLU_071894_1_0_2"/>
<dbReference type="KEGG" id="mtp:Mthe_1567"/>
<dbReference type="Pfam" id="PF01912">
    <property type="entry name" value="eIF-6"/>
    <property type="match status" value="1"/>
</dbReference>
<dbReference type="SUPFAM" id="SSF55909">
    <property type="entry name" value="Pentein"/>
    <property type="match status" value="1"/>
</dbReference>
<evidence type="ECO:0000313" key="4">
    <source>
        <dbReference type="EMBL" id="ABK15337.1"/>
    </source>
</evidence>
<dbReference type="Gene3D" id="3.75.10.10">
    <property type="entry name" value="L-arginine/glycine Amidinotransferase, Chain A"/>
    <property type="match status" value="1"/>
</dbReference>
<dbReference type="Proteomes" id="UP000000674">
    <property type="component" value="Chromosome"/>
</dbReference>
<comment type="similarity">
    <text evidence="3">Belongs to the eIF-6 family.</text>
</comment>
<dbReference type="HAMAP" id="MF_00032">
    <property type="entry name" value="eIF_6"/>
    <property type="match status" value="1"/>
</dbReference>
<dbReference type="PANTHER" id="PTHR10784">
    <property type="entry name" value="TRANSLATION INITIATION FACTOR 6"/>
    <property type="match status" value="1"/>
</dbReference>
<proteinExistence type="inferred from homology"/>
<gene>
    <name evidence="3" type="primary">eif6</name>
    <name evidence="4" type="ordered locus">Mthe_1567</name>
</gene>
<evidence type="ECO:0000313" key="5">
    <source>
        <dbReference type="Proteomes" id="UP000000674"/>
    </source>
</evidence>
<dbReference type="NCBIfam" id="NF003130">
    <property type="entry name" value="PRK04046.2-1"/>
    <property type="match status" value="1"/>
</dbReference>
<dbReference type="RefSeq" id="WP_011696716.1">
    <property type="nucleotide sequence ID" value="NC_008553.1"/>
</dbReference>
<keyword evidence="1 3" id="KW-0396">Initiation factor</keyword>
<dbReference type="GO" id="GO:0003743">
    <property type="term" value="F:translation initiation factor activity"/>
    <property type="evidence" value="ECO:0007669"/>
    <property type="project" value="UniProtKB-UniRule"/>
</dbReference>
<comment type="function">
    <text evidence="3">Binds to the 50S ribosomal subunit and prevents its association with the 30S ribosomal subunit to form the 70S initiation complex.</text>
</comment>
<keyword evidence="2 3" id="KW-0648">Protein biosynthesis</keyword>